<keyword evidence="1" id="KW-0503">Monooxygenase</keyword>
<dbReference type="GO" id="GO:0004497">
    <property type="term" value="F:monooxygenase activity"/>
    <property type="evidence" value="ECO:0007669"/>
    <property type="project" value="UniProtKB-KW"/>
</dbReference>
<name>A0A552UJG8_9SPHN</name>
<keyword evidence="2" id="KW-1185">Reference proteome</keyword>
<dbReference type="Proteomes" id="UP000317894">
    <property type="component" value="Unassembled WGS sequence"/>
</dbReference>
<organism evidence="1 2">
    <name type="scientific">Glacieibacterium frigidum</name>
    <dbReference type="NCBI Taxonomy" id="2593303"/>
    <lineage>
        <taxon>Bacteria</taxon>
        <taxon>Pseudomonadati</taxon>
        <taxon>Pseudomonadota</taxon>
        <taxon>Alphaproteobacteria</taxon>
        <taxon>Sphingomonadales</taxon>
        <taxon>Sphingosinicellaceae</taxon>
        <taxon>Glacieibacterium</taxon>
    </lineage>
</organism>
<proteinExistence type="predicted"/>
<dbReference type="EMBL" id="VJWA01000001">
    <property type="protein sequence ID" value="TRW18389.1"/>
    <property type="molecule type" value="Genomic_DNA"/>
</dbReference>
<dbReference type="SUPFAM" id="SSF54909">
    <property type="entry name" value="Dimeric alpha+beta barrel"/>
    <property type="match status" value="1"/>
</dbReference>
<comment type="caution">
    <text evidence="1">The sequence shown here is derived from an EMBL/GenBank/DDBJ whole genome shotgun (WGS) entry which is preliminary data.</text>
</comment>
<dbReference type="Gene3D" id="3.30.70.100">
    <property type="match status" value="1"/>
</dbReference>
<dbReference type="OrthoDB" id="2065010at2"/>
<reference evidence="1 2" key="1">
    <citation type="submission" date="2019-07" db="EMBL/GenBank/DDBJ databases">
        <title>Novel species isolated from glacier.</title>
        <authorList>
            <person name="Liu Q."/>
            <person name="Xin Y.-H."/>
        </authorList>
    </citation>
    <scope>NUCLEOTIDE SEQUENCE [LARGE SCALE GENOMIC DNA]</scope>
    <source>
        <strain evidence="1 2">LB1R16</strain>
    </source>
</reference>
<evidence type="ECO:0000313" key="2">
    <source>
        <dbReference type="Proteomes" id="UP000317894"/>
    </source>
</evidence>
<evidence type="ECO:0000313" key="1">
    <source>
        <dbReference type="EMBL" id="TRW18389.1"/>
    </source>
</evidence>
<dbReference type="InterPro" id="IPR011008">
    <property type="entry name" value="Dimeric_a/b-barrel"/>
</dbReference>
<gene>
    <name evidence="1" type="ORF">FMM06_04240</name>
</gene>
<sequence>MPVPPSVDRAALEKLFDASQPQYRAIPGLIRKYYTIGDDKRAGGIYLWTSRAAAEAFYTEAWRAGVQKRWGQPASVSYFDVPIVLDGANAAAGAR</sequence>
<accession>A0A552UJG8</accession>
<protein>
    <submittedName>
        <fullName evidence="1">Monooxygenase</fullName>
    </submittedName>
</protein>
<dbReference type="AlphaFoldDB" id="A0A552UJG8"/>
<keyword evidence="1" id="KW-0560">Oxidoreductase</keyword>